<dbReference type="EC" id="3.6.1.-" evidence="8"/>
<keyword evidence="8" id="KW-0444">Lipid biosynthesis</keyword>
<comment type="catalytic activity">
    <reaction evidence="8">
        <text>(9Z)-octadecenoyl-CoA + H2O = S-(9Z-octadecenoyl)-4'-phosphopantetheine + adenosine 3',5'-bisphosphate + 2 H(+)</text>
        <dbReference type="Rhea" id="RHEA:65564"/>
        <dbReference type="ChEBI" id="CHEBI:15377"/>
        <dbReference type="ChEBI" id="CHEBI:15378"/>
        <dbReference type="ChEBI" id="CHEBI:57387"/>
        <dbReference type="ChEBI" id="CHEBI:58343"/>
        <dbReference type="ChEBI" id="CHEBI:156553"/>
    </reaction>
</comment>
<dbReference type="PANTHER" id="PTHR23129:SF0">
    <property type="entry name" value="ACYL-COENZYME A DIPHOSPHATASE FITM2"/>
    <property type="match status" value="1"/>
</dbReference>
<feature type="transmembrane region" description="Helical" evidence="10">
    <location>
        <begin position="135"/>
        <end position="153"/>
    </location>
</feature>
<evidence type="ECO:0000256" key="3">
    <source>
        <dbReference type="ARBA" id="ARBA00022801"/>
    </source>
</evidence>
<reference evidence="11" key="1">
    <citation type="submission" date="2021-03" db="EMBL/GenBank/DDBJ databases">
        <authorList>
            <person name="Tagirdzhanova G."/>
        </authorList>
    </citation>
    <scope>NUCLEOTIDE SEQUENCE</scope>
</reference>
<evidence type="ECO:0000256" key="8">
    <source>
        <dbReference type="HAMAP-Rule" id="MF_03231"/>
    </source>
</evidence>
<keyword evidence="8" id="KW-0594">Phospholipid biosynthesis</keyword>
<accession>A0A8H3ENF7</accession>
<dbReference type="GO" id="GO:0005789">
    <property type="term" value="C:endoplasmic reticulum membrane"/>
    <property type="evidence" value="ECO:0007669"/>
    <property type="project" value="UniProtKB-SubCell"/>
</dbReference>
<protein>
    <recommendedName>
        <fullName evidence="8">Acyl-coenzyme A diphosphatase SCS3</fullName>
        <ecNumber evidence="8">3.6.1.-</ecNumber>
    </recommendedName>
    <alternativeName>
        <fullName evidence="8">FIT family protein SCS3</fullName>
    </alternativeName>
</protein>
<feature type="transmembrane region" description="Helical" evidence="10">
    <location>
        <begin position="293"/>
        <end position="310"/>
    </location>
</feature>
<organism evidence="11 12">
    <name type="scientific">Heterodermia speciosa</name>
    <dbReference type="NCBI Taxonomy" id="116794"/>
    <lineage>
        <taxon>Eukaryota</taxon>
        <taxon>Fungi</taxon>
        <taxon>Dikarya</taxon>
        <taxon>Ascomycota</taxon>
        <taxon>Pezizomycotina</taxon>
        <taxon>Lecanoromycetes</taxon>
        <taxon>OSLEUM clade</taxon>
        <taxon>Lecanoromycetidae</taxon>
        <taxon>Caliciales</taxon>
        <taxon>Physciaceae</taxon>
        <taxon>Heterodermia</taxon>
    </lineage>
</organism>
<evidence type="ECO:0000256" key="1">
    <source>
        <dbReference type="ARBA" id="ARBA00004477"/>
    </source>
</evidence>
<dbReference type="InterPro" id="IPR019388">
    <property type="entry name" value="FIT"/>
</dbReference>
<dbReference type="HAMAP" id="MF_03231">
    <property type="entry name" value="SCS3"/>
    <property type="match status" value="1"/>
</dbReference>
<comment type="subcellular location">
    <subcellularLocation>
        <location evidence="1 8">Endoplasmic reticulum membrane</location>
        <topology evidence="1 8">Multi-pass membrane protein</topology>
    </subcellularLocation>
</comment>
<evidence type="ECO:0000256" key="9">
    <source>
        <dbReference type="SAM" id="MobiDB-lite"/>
    </source>
</evidence>
<feature type="active site" evidence="8">
    <location>
        <position position="287"/>
    </location>
</feature>
<feature type="transmembrane region" description="Helical" evidence="10">
    <location>
        <begin position="42"/>
        <end position="61"/>
    </location>
</feature>
<gene>
    <name evidence="8" type="primary">SCS3</name>
    <name evidence="8" type="synonym">FIT2B</name>
    <name evidence="11" type="ORF">HETSPECPRED_008861</name>
</gene>
<keyword evidence="3 8" id="KW-0378">Hydrolase</keyword>
<sequence length="325" mass="36154">MDTSIAQRRNGTQTPKATESSTASESDPQTTRSPLLPTPLEALILAIYPSTLLLGSFFSLLEPHARAAPYSAESQSHPSHFAPSYFALKSNVFNVYFVKLGWFWTSLAFTMFLFLHPSIGPKGGMVLNRKRVQGLLRWALITVWWAALTQWFFGPPLIDRGFRYTGGQCELLRTEEGRARMSDGREYFTAAACKLAGGKWKGGHDISGHVFLLVLGSGFLWMEILPAIAGREMRTVKRKEGAVITADREAEGEKEREDREARQGLSVPLVVAGLSWWMLLMTAAYFHTWFEKFTGLVVAFAAIGSVYFLPRAVPSLREIIGMPGV</sequence>
<dbReference type="GO" id="GO:0140042">
    <property type="term" value="P:lipid droplet formation"/>
    <property type="evidence" value="ECO:0007669"/>
    <property type="project" value="UniProtKB-UniRule"/>
</dbReference>
<comment type="catalytic activity">
    <reaction evidence="8">
        <text>an acyl-CoA + H2O = an acyl-4'-phosphopantetheine + adenosine 3',5'-bisphosphate + 2 H(+)</text>
        <dbReference type="Rhea" id="RHEA:50044"/>
        <dbReference type="ChEBI" id="CHEBI:15377"/>
        <dbReference type="ChEBI" id="CHEBI:15378"/>
        <dbReference type="ChEBI" id="CHEBI:58342"/>
        <dbReference type="ChEBI" id="CHEBI:58343"/>
        <dbReference type="ChEBI" id="CHEBI:132023"/>
    </reaction>
</comment>
<evidence type="ECO:0000256" key="10">
    <source>
        <dbReference type="SAM" id="Phobius"/>
    </source>
</evidence>
<keyword evidence="6" id="KW-0443">Lipid metabolism</keyword>
<name>A0A8H3ENF7_9LECA</name>
<evidence type="ECO:0000313" key="11">
    <source>
        <dbReference type="EMBL" id="CAF9909162.1"/>
    </source>
</evidence>
<dbReference type="GO" id="GO:0008654">
    <property type="term" value="P:phospholipid biosynthetic process"/>
    <property type="evidence" value="ECO:0007669"/>
    <property type="project" value="UniProtKB-KW"/>
</dbReference>
<comment type="caution">
    <text evidence="11">The sequence shown here is derived from an EMBL/GenBank/DDBJ whole genome shotgun (WGS) entry which is preliminary data.</text>
</comment>
<keyword evidence="7 8" id="KW-0472">Membrane</keyword>
<comment type="similarity">
    <text evidence="8">Belongs to the FIT family. Fungal FIT2B/SCS3 subfamily.</text>
</comment>
<evidence type="ECO:0000256" key="2">
    <source>
        <dbReference type="ARBA" id="ARBA00022692"/>
    </source>
</evidence>
<dbReference type="Pfam" id="PF10261">
    <property type="entry name" value="FIT"/>
    <property type="match status" value="1"/>
</dbReference>
<dbReference type="GO" id="GO:0010945">
    <property type="term" value="F:coenzyme A diphosphatase activity"/>
    <property type="evidence" value="ECO:0007669"/>
    <property type="project" value="InterPro"/>
</dbReference>
<comment type="catalytic activity">
    <reaction evidence="8">
        <text>(5Z,8Z,11Z,14Z)-eicosatetraenoyl-CoA + H2O = S-(5Z,8Z,11Z,14Z-eicosatetraenoyl)-4'-phosphopantetheine + adenosine 3',5'-bisphosphate + 2 H(+)</text>
        <dbReference type="Rhea" id="RHEA:65568"/>
        <dbReference type="ChEBI" id="CHEBI:15377"/>
        <dbReference type="ChEBI" id="CHEBI:15378"/>
        <dbReference type="ChEBI" id="CHEBI:57368"/>
        <dbReference type="ChEBI" id="CHEBI:58343"/>
        <dbReference type="ChEBI" id="CHEBI:156554"/>
    </reaction>
</comment>
<feature type="transmembrane region" description="Helical" evidence="10">
    <location>
        <begin position="210"/>
        <end position="229"/>
    </location>
</feature>
<comment type="catalytic activity">
    <reaction evidence="8">
        <text>hexadecanoyl-CoA + H2O = S-hexadecanoyl-4'-phosphopantetheine + adenosine 3',5'-bisphosphate + 2 H(+)</text>
        <dbReference type="Rhea" id="RHEA:50032"/>
        <dbReference type="ChEBI" id="CHEBI:15377"/>
        <dbReference type="ChEBI" id="CHEBI:15378"/>
        <dbReference type="ChEBI" id="CHEBI:57379"/>
        <dbReference type="ChEBI" id="CHEBI:58343"/>
        <dbReference type="ChEBI" id="CHEBI:132018"/>
    </reaction>
</comment>
<feature type="transmembrane region" description="Helical" evidence="10">
    <location>
        <begin position="93"/>
        <end position="115"/>
    </location>
</feature>
<dbReference type="Proteomes" id="UP000664521">
    <property type="component" value="Unassembled WGS sequence"/>
</dbReference>
<keyword evidence="4 8" id="KW-0256">Endoplasmic reticulum</keyword>
<keyword evidence="12" id="KW-1185">Reference proteome</keyword>
<keyword evidence="2 8" id="KW-0812">Transmembrane</keyword>
<dbReference type="EMBL" id="CAJPDS010000007">
    <property type="protein sequence ID" value="CAF9909162.1"/>
    <property type="molecule type" value="Genomic_DNA"/>
</dbReference>
<evidence type="ECO:0000256" key="7">
    <source>
        <dbReference type="ARBA" id="ARBA00023136"/>
    </source>
</evidence>
<evidence type="ECO:0000256" key="4">
    <source>
        <dbReference type="ARBA" id="ARBA00022824"/>
    </source>
</evidence>
<keyword evidence="8" id="KW-1208">Phospholipid metabolism</keyword>
<evidence type="ECO:0000256" key="5">
    <source>
        <dbReference type="ARBA" id="ARBA00022989"/>
    </source>
</evidence>
<dbReference type="OrthoDB" id="5579088at2759"/>
<feature type="transmembrane region" description="Helical" evidence="10">
    <location>
        <begin position="264"/>
        <end position="287"/>
    </location>
</feature>
<dbReference type="PANTHER" id="PTHR23129">
    <property type="entry name" value="ACYL-COENZYME A DIPHOSPHATASE FITM2"/>
    <property type="match status" value="1"/>
</dbReference>
<evidence type="ECO:0000256" key="6">
    <source>
        <dbReference type="ARBA" id="ARBA00023098"/>
    </source>
</evidence>
<proteinExistence type="inferred from homology"/>
<feature type="compositionally biased region" description="Polar residues" evidence="9">
    <location>
        <begin position="1"/>
        <end position="33"/>
    </location>
</feature>
<dbReference type="AlphaFoldDB" id="A0A8H3ENF7"/>
<feature type="region of interest" description="Disordered" evidence="9">
    <location>
        <begin position="1"/>
        <end position="34"/>
    </location>
</feature>
<dbReference type="InterPro" id="IPR046400">
    <property type="entry name" value="SCS3"/>
</dbReference>
<keyword evidence="5 8" id="KW-1133">Transmembrane helix</keyword>
<evidence type="ECO:0000313" key="12">
    <source>
        <dbReference type="Proteomes" id="UP000664521"/>
    </source>
</evidence>
<comment type="function">
    <text evidence="8">Fatty acyl-coenzyme A (CoA) diphosphatase that hydrolyzes fatty acyl-CoA to yield acyl-4'-phosphopantetheine and adenosine 3',5'-bisphosphate. Preferentially hydrolyzes unsaturated long-chain acyl-CoA substrates in the endoplasmic reticulum (ER) lumen. This catalytic activity is required for maintaining ER structure and for lipid droplets (LDs) biogenesis, which are lipid storage organelles involved in maintaining lipid and energy homeostasis. May directly bind to diacylglycerol (DAGs) and triacylglycerol, which is also important for LD biogenesis. May support directional budding of nacent LDs from the ER into the cytosol by reducing DAG levels at sites of LD formation. May play a role in the regulation of cell morphology and cytoskeletal organization. Involved in phospholipid biosynthesis.</text>
</comment>
<feature type="active site" evidence="8">
    <location>
        <position position="209"/>
    </location>
</feature>